<sequence>MIFGTQIQREHLHLPIEDVVMLDQGRVQPGPETIIIPRGSRKEPNQMQSGMELEKVAVVHEERMGTRQGQLGEQVFGGDITEWSLGSNPFNLALFMWQSGT</sequence>
<comment type="caution">
    <text evidence="1">The sequence shown here is derived from an EMBL/GenBank/DDBJ whole genome shotgun (WGS) entry which is preliminary data.</text>
</comment>
<protein>
    <submittedName>
        <fullName evidence="1">Uncharacterized protein</fullName>
    </submittedName>
</protein>
<reference evidence="2" key="2">
    <citation type="submission" date="2019-10" db="EMBL/GenBank/DDBJ databases">
        <title>A de novo genome assembly of a pear dwarfing rootstock.</title>
        <authorList>
            <person name="Wang F."/>
            <person name="Wang J."/>
            <person name="Li S."/>
            <person name="Zhang Y."/>
            <person name="Fang M."/>
            <person name="Ma L."/>
            <person name="Zhao Y."/>
            <person name="Jiang S."/>
        </authorList>
    </citation>
    <scope>NUCLEOTIDE SEQUENCE [LARGE SCALE GENOMIC DNA]</scope>
</reference>
<keyword evidence="2" id="KW-1185">Reference proteome</keyword>
<evidence type="ECO:0000313" key="2">
    <source>
        <dbReference type="Proteomes" id="UP000327157"/>
    </source>
</evidence>
<organism evidence="1 2">
    <name type="scientific">Pyrus ussuriensis x Pyrus communis</name>
    <dbReference type="NCBI Taxonomy" id="2448454"/>
    <lineage>
        <taxon>Eukaryota</taxon>
        <taxon>Viridiplantae</taxon>
        <taxon>Streptophyta</taxon>
        <taxon>Embryophyta</taxon>
        <taxon>Tracheophyta</taxon>
        <taxon>Spermatophyta</taxon>
        <taxon>Magnoliopsida</taxon>
        <taxon>eudicotyledons</taxon>
        <taxon>Gunneridae</taxon>
        <taxon>Pentapetalae</taxon>
        <taxon>rosids</taxon>
        <taxon>fabids</taxon>
        <taxon>Rosales</taxon>
        <taxon>Rosaceae</taxon>
        <taxon>Amygdaloideae</taxon>
        <taxon>Maleae</taxon>
        <taxon>Pyrus</taxon>
    </lineage>
</organism>
<name>A0A5N5HWI9_9ROSA</name>
<reference evidence="1 2" key="1">
    <citation type="submission" date="2019-09" db="EMBL/GenBank/DDBJ databases">
        <authorList>
            <person name="Ou C."/>
        </authorList>
    </citation>
    <scope>NUCLEOTIDE SEQUENCE [LARGE SCALE GENOMIC DNA]</scope>
    <source>
        <strain evidence="1">S2</strain>
        <tissue evidence="1">Leaf</tissue>
    </source>
</reference>
<reference evidence="1 2" key="3">
    <citation type="submission" date="2019-11" db="EMBL/GenBank/DDBJ databases">
        <title>A de novo genome assembly of a pear dwarfing rootstock.</title>
        <authorList>
            <person name="Wang F."/>
            <person name="Wang J."/>
            <person name="Li S."/>
            <person name="Zhang Y."/>
            <person name="Fang M."/>
            <person name="Ma L."/>
            <person name="Zhao Y."/>
            <person name="Jiang S."/>
        </authorList>
    </citation>
    <scope>NUCLEOTIDE SEQUENCE [LARGE SCALE GENOMIC DNA]</scope>
    <source>
        <strain evidence="1">S2</strain>
        <tissue evidence="1">Leaf</tissue>
    </source>
</reference>
<proteinExistence type="predicted"/>
<dbReference type="Proteomes" id="UP000327157">
    <property type="component" value="Chromosome 12"/>
</dbReference>
<dbReference type="AlphaFoldDB" id="A0A5N5HWI9"/>
<dbReference type="EMBL" id="SMOL01000143">
    <property type="protein sequence ID" value="KAB2631227.1"/>
    <property type="molecule type" value="Genomic_DNA"/>
</dbReference>
<accession>A0A5N5HWI9</accession>
<gene>
    <name evidence="1" type="ORF">D8674_008746</name>
</gene>
<evidence type="ECO:0000313" key="1">
    <source>
        <dbReference type="EMBL" id="KAB2631227.1"/>
    </source>
</evidence>